<protein>
    <recommendedName>
        <fullName evidence="1">Glycosyltransferase 2-like domain-containing protein</fullName>
    </recommendedName>
</protein>
<dbReference type="PANTHER" id="PTHR43685:SF3">
    <property type="entry name" value="SLR2126 PROTEIN"/>
    <property type="match status" value="1"/>
</dbReference>
<dbReference type="InterPro" id="IPR050834">
    <property type="entry name" value="Glycosyltransf_2"/>
</dbReference>
<sequence length="338" mass="39288">MISIIIPTLNRAISLKLAINSICQQNFSPDKFEIIVVDNGSTDNTKQVTEAAIAAYPFHKIHYIYEVEPGLLSGRHRGALEAKGDILIFVDDDIEADVNWLQAIQESFDDSSVQIVGGRNLPKYEVEPPEWLEWFWLEHPYGKLCGYLSLLDFGDQVRNIDANYVWGLNFSIRKSALFELGGFHPDCIPKHLQYLQGDGETGLTQKANSQGYKAIYQPKALVFHSVPKERMTYEYFEQRSFYQGVCDSYSNIRQPNEKLEQVSLINKIKQPLRFLKKIGLKLFRKQTEKDKLNERFLKAYQRGYQFHQNSVLCNRELLDWVLRKDYWNYQLPDICINT</sequence>
<dbReference type="Proteomes" id="UP000718564">
    <property type="component" value="Unassembled WGS sequence"/>
</dbReference>
<evidence type="ECO:0000313" key="3">
    <source>
        <dbReference type="Proteomes" id="UP000718564"/>
    </source>
</evidence>
<evidence type="ECO:0000259" key="1">
    <source>
        <dbReference type="Pfam" id="PF00535"/>
    </source>
</evidence>
<reference evidence="2 3" key="1">
    <citation type="submission" date="2018-06" db="EMBL/GenBank/DDBJ databases">
        <title>Comparative genomics of Brasilonema spp. strains.</title>
        <authorList>
            <person name="Alvarenga D.O."/>
            <person name="Fiore M.F."/>
            <person name="Varani A.M."/>
        </authorList>
    </citation>
    <scope>NUCLEOTIDE SEQUENCE [LARGE SCALE GENOMIC DNA]</scope>
    <source>
        <strain evidence="2 3">SPC951</strain>
    </source>
</reference>
<accession>A0ABX1P425</accession>
<dbReference type="PANTHER" id="PTHR43685">
    <property type="entry name" value="GLYCOSYLTRANSFERASE"/>
    <property type="match status" value="1"/>
</dbReference>
<keyword evidence="3" id="KW-1185">Reference proteome</keyword>
<dbReference type="Pfam" id="PF00535">
    <property type="entry name" value="Glycos_transf_2"/>
    <property type="match status" value="1"/>
</dbReference>
<dbReference type="CDD" id="cd00761">
    <property type="entry name" value="Glyco_tranf_GTA_type"/>
    <property type="match status" value="1"/>
</dbReference>
<proteinExistence type="predicted"/>
<organism evidence="2 3">
    <name type="scientific">Brasilonema bromeliae SPC951</name>
    <dbReference type="NCBI Taxonomy" id="385972"/>
    <lineage>
        <taxon>Bacteria</taxon>
        <taxon>Bacillati</taxon>
        <taxon>Cyanobacteriota</taxon>
        <taxon>Cyanophyceae</taxon>
        <taxon>Nostocales</taxon>
        <taxon>Scytonemataceae</taxon>
        <taxon>Brasilonema</taxon>
        <taxon>Bromeliae group (in: Brasilonema)</taxon>
    </lineage>
</organism>
<evidence type="ECO:0000313" key="2">
    <source>
        <dbReference type="EMBL" id="NMG19086.1"/>
    </source>
</evidence>
<dbReference type="RefSeq" id="WP_169154367.1">
    <property type="nucleotide sequence ID" value="NZ_CAWPJE010000396.1"/>
</dbReference>
<dbReference type="SUPFAM" id="SSF53448">
    <property type="entry name" value="Nucleotide-diphospho-sugar transferases"/>
    <property type="match status" value="1"/>
</dbReference>
<feature type="domain" description="Glycosyltransferase 2-like" evidence="1">
    <location>
        <begin position="3"/>
        <end position="174"/>
    </location>
</feature>
<gene>
    <name evidence="2" type="ORF">DP116_06350</name>
</gene>
<comment type="caution">
    <text evidence="2">The sequence shown here is derived from an EMBL/GenBank/DDBJ whole genome shotgun (WGS) entry which is preliminary data.</text>
</comment>
<dbReference type="EMBL" id="QMEB01000031">
    <property type="protein sequence ID" value="NMG19086.1"/>
    <property type="molecule type" value="Genomic_DNA"/>
</dbReference>
<dbReference type="InterPro" id="IPR001173">
    <property type="entry name" value="Glyco_trans_2-like"/>
</dbReference>
<dbReference type="Gene3D" id="3.90.550.10">
    <property type="entry name" value="Spore Coat Polysaccharide Biosynthesis Protein SpsA, Chain A"/>
    <property type="match status" value="1"/>
</dbReference>
<dbReference type="InterPro" id="IPR029044">
    <property type="entry name" value="Nucleotide-diphossugar_trans"/>
</dbReference>
<name>A0ABX1P425_9CYAN</name>